<dbReference type="EMBL" id="BAAANY010000005">
    <property type="protein sequence ID" value="GAA1666125.1"/>
    <property type="molecule type" value="Genomic_DNA"/>
</dbReference>
<organism evidence="2 3">
    <name type="scientific">Fodinicola feengrottensis</name>
    <dbReference type="NCBI Taxonomy" id="435914"/>
    <lineage>
        <taxon>Bacteria</taxon>
        <taxon>Bacillati</taxon>
        <taxon>Actinomycetota</taxon>
        <taxon>Actinomycetes</taxon>
        <taxon>Mycobacteriales</taxon>
        <taxon>Fodinicola</taxon>
    </lineage>
</organism>
<evidence type="ECO:0000313" key="3">
    <source>
        <dbReference type="Proteomes" id="UP001500618"/>
    </source>
</evidence>
<evidence type="ECO:0000256" key="1">
    <source>
        <dbReference type="SAM" id="Phobius"/>
    </source>
</evidence>
<feature type="transmembrane region" description="Helical" evidence="1">
    <location>
        <begin position="133"/>
        <end position="152"/>
    </location>
</feature>
<comment type="caution">
    <text evidence="2">The sequence shown here is derived from an EMBL/GenBank/DDBJ whole genome shotgun (WGS) entry which is preliminary data.</text>
</comment>
<accession>A0ABP4S995</accession>
<protein>
    <submittedName>
        <fullName evidence="2">DUF1772 domain-containing protein</fullName>
    </submittedName>
</protein>
<dbReference type="InterPro" id="IPR013901">
    <property type="entry name" value="Anthrone_oxy"/>
</dbReference>
<feature type="transmembrane region" description="Helical" evidence="1">
    <location>
        <begin position="79"/>
        <end position="97"/>
    </location>
</feature>
<keyword evidence="3" id="KW-1185">Reference proteome</keyword>
<keyword evidence="1" id="KW-0812">Transmembrane</keyword>
<dbReference type="RefSeq" id="WP_344308294.1">
    <property type="nucleotide sequence ID" value="NZ_BAAANY010000005.1"/>
</dbReference>
<sequence>MTVFLLPIALLAIGLSAGTLVGTTIGVVPFYHTLPASDYVRAHAFAAGRYDPFQPACLLVTVVADVLVAITAPVPAGRVLAGVCALLAASVVTVSVTRNVPVNRWLRSLDPEQLPTDFADRDPRAYWTKWNQVRTALAVLALLGNVITAGLLI</sequence>
<dbReference type="Pfam" id="PF08592">
    <property type="entry name" value="Anthrone_oxy"/>
    <property type="match status" value="1"/>
</dbReference>
<gene>
    <name evidence="2" type="ORF">GCM10009765_14540</name>
</gene>
<dbReference type="Proteomes" id="UP001500618">
    <property type="component" value="Unassembled WGS sequence"/>
</dbReference>
<name>A0ABP4S995_9ACTN</name>
<proteinExistence type="predicted"/>
<keyword evidence="1" id="KW-1133">Transmembrane helix</keyword>
<evidence type="ECO:0000313" key="2">
    <source>
        <dbReference type="EMBL" id="GAA1666125.1"/>
    </source>
</evidence>
<reference evidence="3" key="1">
    <citation type="journal article" date="2019" name="Int. J. Syst. Evol. Microbiol.">
        <title>The Global Catalogue of Microorganisms (GCM) 10K type strain sequencing project: providing services to taxonomists for standard genome sequencing and annotation.</title>
        <authorList>
            <consortium name="The Broad Institute Genomics Platform"/>
            <consortium name="The Broad Institute Genome Sequencing Center for Infectious Disease"/>
            <person name="Wu L."/>
            <person name="Ma J."/>
        </authorList>
    </citation>
    <scope>NUCLEOTIDE SEQUENCE [LARGE SCALE GENOMIC DNA]</scope>
    <source>
        <strain evidence="3">JCM 14718</strain>
    </source>
</reference>
<keyword evidence="1" id="KW-0472">Membrane</keyword>